<feature type="compositionally biased region" description="Polar residues" evidence="1">
    <location>
        <begin position="215"/>
        <end position="227"/>
    </location>
</feature>
<dbReference type="HOGENOM" id="CLU_673177_0_0_1"/>
<dbReference type="AlphaFoldDB" id="V3ZMK4"/>
<feature type="compositionally biased region" description="Basic and acidic residues" evidence="1">
    <location>
        <begin position="190"/>
        <end position="214"/>
    </location>
</feature>
<feature type="region of interest" description="Disordered" evidence="1">
    <location>
        <begin position="250"/>
        <end position="286"/>
    </location>
</feature>
<sequence>MALTDSLQLSESKDRNGNVCYRKSPNRNLTQCTQNFKESRTENSVYLSENPLRLCENSAFHLGNSLSYCENSPTHCEKSLLCLQKSETKLDNLEMKNLAFRDIVQEQNNNNILDQCEQICPGQMVHFFTSNLDSDKFKHNDWITRNAQDQCFVNDSLLISDNDRRVPCCDLNDFKNVTLRISDFDSYNMEKKTKTSSRRDSRDEEDSDAKRPRTELSSSKQCTQASSTDTHAVLAATSFVSESHASNLTSIEAQDHSCESKEAAVRPMPSDKESASKEPMSRSSDVIRVTKSMKSCSIETKQASAESQSSSSRPVSIVAPIDSSVTVSTRSRSIQSDLILPPVSWDLHIDSLLDEECSLYTSRLTSVVHEIQPVSERETTNPVSVLLNQGDDKHFIPINDTSDSEDEEP</sequence>
<protein>
    <submittedName>
        <fullName evidence="2">Uncharacterized protein</fullName>
    </submittedName>
</protein>
<dbReference type="OrthoDB" id="6430699at2759"/>
<evidence type="ECO:0000313" key="3">
    <source>
        <dbReference type="Proteomes" id="UP000030746"/>
    </source>
</evidence>
<dbReference type="KEGG" id="lgi:LOTGIDRAFT_170341"/>
<keyword evidence="3" id="KW-1185">Reference proteome</keyword>
<dbReference type="GeneID" id="20241381"/>
<dbReference type="CTD" id="20241381"/>
<gene>
    <name evidence="2" type="ORF">LOTGIDRAFT_170341</name>
</gene>
<proteinExistence type="predicted"/>
<name>V3ZMK4_LOTGI</name>
<reference evidence="2 3" key="1">
    <citation type="journal article" date="2013" name="Nature">
        <title>Insights into bilaterian evolution from three spiralian genomes.</title>
        <authorList>
            <person name="Simakov O."/>
            <person name="Marletaz F."/>
            <person name="Cho S.J."/>
            <person name="Edsinger-Gonzales E."/>
            <person name="Havlak P."/>
            <person name="Hellsten U."/>
            <person name="Kuo D.H."/>
            <person name="Larsson T."/>
            <person name="Lv J."/>
            <person name="Arendt D."/>
            <person name="Savage R."/>
            <person name="Osoegawa K."/>
            <person name="de Jong P."/>
            <person name="Grimwood J."/>
            <person name="Chapman J.A."/>
            <person name="Shapiro H."/>
            <person name="Aerts A."/>
            <person name="Otillar R.P."/>
            <person name="Terry A.Y."/>
            <person name="Boore J.L."/>
            <person name="Grigoriev I.V."/>
            <person name="Lindberg D.R."/>
            <person name="Seaver E.C."/>
            <person name="Weisblat D.A."/>
            <person name="Putnam N.H."/>
            <person name="Rokhsar D.S."/>
        </authorList>
    </citation>
    <scope>NUCLEOTIDE SEQUENCE [LARGE SCALE GENOMIC DNA]</scope>
</reference>
<evidence type="ECO:0000313" key="2">
    <source>
        <dbReference type="EMBL" id="ESO82066.1"/>
    </source>
</evidence>
<evidence type="ECO:0000256" key="1">
    <source>
        <dbReference type="SAM" id="MobiDB-lite"/>
    </source>
</evidence>
<feature type="region of interest" description="Disordered" evidence="1">
    <location>
        <begin position="190"/>
        <end position="227"/>
    </location>
</feature>
<organism evidence="2 3">
    <name type="scientific">Lottia gigantea</name>
    <name type="common">Giant owl limpet</name>
    <dbReference type="NCBI Taxonomy" id="225164"/>
    <lineage>
        <taxon>Eukaryota</taxon>
        <taxon>Metazoa</taxon>
        <taxon>Spiralia</taxon>
        <taxon>Lophotrochozoa</taxon>
        <taxon>Mollusca</taxon>
        <taxon>Gastropoda</taxon>
        <taxon>Patellogastropoda</taxon>
        <taxon>Lottioidea</taxon>
        <taxon>Lottiidae</taxon>
        <taxon>Lottia</taxon>
    </lineage>
</organism>
<dbReference type="Proteomes" id="UP000030746">
    <property type="component" value="Unassembled WGS sequence"/>
</dbReference>
<feature type="compositionally biased region" description="Basic and acidic residues" evidence="1">
    <location>
        <begin position="253"/>
        <end position="280"/>
    </location>
</feature>
<dbReference type="RefSeq" id="XP_009067231.1">
    <property type="nucleotide sequence ID" value="XM_009068983.1"/>
</dbReference>
<dbReference type="EMBL" id="KB204047">
    <property type="protein sequence ID" value="ESO82066.1"/>
    <property type="molecule type" value="Genomic_DNA"/>
</dbReference>
<accession>V3ZMK4</accession>